<dbReference type="InterPro" id="IPR008538">
    <property type="entry name" value="Uma2"/>
</dbReference>
<name>A0ABR9WIQ5_9BACT</name>
<dbReference type="CDD" id="cd06260">
    <property type="entry name" value="DUF820-like"/>
    <property type="match status" value="1"/>
</dbReference>
<dbReference type="GO" id="GO:0004519">
    <property type="term" value="F:endonuclease activity"/>
    <property type="evidence" value="ECO:0007669"/>
    <property type="project" value="UniProtKB-KW"/>
</dbReference>
<evidence type="ECO:0000259" key="1">
    <source>
        <dbReference type="Pfam" id="PF05685"/>
    </source>
</evidence>
<dbReference type="RefSeq" id="WP_194123702.1">
    <property type="nucleotide sequence ID" value="NZ_JACYGY010000002.1"/>
</dbReference>
<comment type="caution">
    <text evidence="2">The sequence shown here is derived from an EMBL/GenBank/DDBJ whole genome shotgun (WGS) entry which is preliminary data.</text>
</comment>
<feature type="domain" description="Putative restriction endonuclease" evidence="1">
    <location>
        <begin position="11"/>
        <end position="166"/>
    </location>
</feature>
<gene>
    <name evidence="2" type="ORF">IEE83_26270</name>
</gene>
<protein>
    <submittedName>
        <fullName evidence="2">Uma2 family endonuclease</fullName>
    </submittedName>
</protein>
<dbReference type="Pfam" id="PF05685">
    <property type="entry name" value="Uma2"/>
    <property type="match status" value="1"/>
</dbReference>
<dbReference type="InterPro" id="IPR011335">
    <property type="entry name" value="Restrct_endonuc-II-like"/>
</dbReference>
<dbReference type="SUPFAM" id="SSF52980">
    <property type="entry name" value="Restriction endonuclease-like"/>
    <property type="match status" value="1"/>
</dbReference>
<reference evidence="3" key="1">
    <citation type="submission" date="2023-07" db="EMBL/GenBank/DDBJ databases">
        <title>Dyadobacter sp. nov 'subterranea' isolated from contaminted grondwater.</title>
        <authorList>
            <person name="Szabo I."/>
            <person name="Al-Omari J."/>
            <person name="Szerdahelyi S.G."/>
            <person name="Rado J."/>
        </authorList>
    </citation>
    <scope>NUCLEOTIDE SEQUENCE [LARGE SCALE GENOMIC DNA]</scope>
    <source>
        <strain evidence="3">UP-52</strain>
    </source>
</reference>
<dbReference type="PANTHER" id="PTHR36558:SF1">
    <property type="entry name" value="RESTRICTION ENDONUCLEASE DOMAIN-CONTAINING PROTEIN-RELATED"/>
    <property type="match status" value="1"/>
</dbReference>
<keyword evidence="2" id="KW-0255">Endonuclease</keyword>
<dbReference type="PANTHER" id="PTHR36558">
    <property type="entry name" value="GLR1098 PROTEIN"/>
    <property type="match status" value="1"/>
</dbReference>
<evidence type="ECO:0000313" key="3">
    <source>
        <dbReference type="Proteomes" id="UP000634134"/>
    </source>
</evidence>
<sequence length="188" mass="22264">MEAVAEKLHSLEEYFKFCETHEGRFEYVNGEITEMSGESVTANQIAGNIHFYIRGLLQDQAYIFVQNAVKLQVEEGKIFRIPDFFIFKEAGNKIKYATEPLLIVEVISESTEKTDRITKLNEYRSINSLEYYIIVEQNNCFVEMYTREGERWYVEFYEKMDDIIKLTHFNIELPLSKIYNKVSFEKEV</sequence>
<organism evidence="2 3">
    <name type="scientific">Dyadobacter subterraneus</name>
    <dbReference type="NCBI Taxonomy" id="2773304"/>
    <lineage>
        <taxon>Bacteria</taxon>
        <taxon>Pseudomonadati</taxon>
        <taxon>Bacteroidota</taxon>
        <taxon>Cytophagia</taxon>
        <taxon>Cytophagales</taxon>
        <taxon>Spirosomataceae</taxon>
        <taxon>Dyadobacter</taxon>
    </lineage>
</organism>
<keyword evidence="2" id="KW-0378">Hydrolase</keyword>
<accession>A0ABR9WIQ5</accession>
<dbReference type="InterPro" id="IPR012296">
    <property type="entry name" value="Nuclease_put_TT1808"/>
</dbReference>
<proteinExistence type="predicted"/>
<keyword evidence="3" id="KW-1185">Reference proteome</keyword>
<dbReference type="Proteomes" id="UP000634134">
    <property type="component" value="Unassembled WGS sequence"/>
</dbReference>
<dbReference type="Gene3D" id="3.90.1570.10">
    <property type="entry name" value="tt1808, chain A"/>
    <property type="match status" value="1"/>
</dbReference>
<keyword evidence="2" id="KW-0540">Nuclease</keyword>
<evidence type="ECO:0000313" key="2">
    <source>
        <dbReference type="EMBL" id="MBE9465403.1"/>
    </source>
</evidence>
<dbReference type="EMBL" id="JACYGY010000002">
    <property type="protein sequence ID" value="MBE9465403.1"/>
    <property type="molecule type" value="Genomic_DNA"/>
</dbReference>